<dbReference type="Proteomes" id="UP000093898">
    <property type="component" value="Unassembled WGS sequence"/>
</dbReference>
<comment type="similarity">
    <text evidence="1">Belongs to the YciI family.</text>
</comment>
<reference evidence="3 4" key="1">
    <citation type="submission" date="2016-06" db="EMBL/GenBank/DDBJ databases">
        <authorList>
            <person name="Kjaerup R.B."/>
            <person name="Dalgaard T.S."/>
            <person name="Juul-Madsen H.R."/>
        </authorList>
    </citation>
    <scope>NUCLEOTIDE SEQUENCE [LARGE SCALE GENOMIC DNA]</scope>
    <source>
        <strain evidence="3 4">1127319.6</strain>
    </source>
</reference>
<dbReference type="OrthoDB" id="668782at2"/>
<evidence type="ECO:0000259" key="2">
    <source>
        <dbReference type="Pfam" id="PF03795"/>
    </source>
</evidence>
<feature type="domain" description="YCII-related" evidence="2">
    <location>
        <begin position="1"/>
        <end position="108"/>
    </location>
</feature>
<dbReference type="Gene3D" id="3.30.70.1060">
    <property type="entry name" value="Dimeric alpha+beta barrel"/>
    <property type="match status" value="1"/>
</dbReference>
<dbReference type="GeneID" id="76724602"/>
<dbReference type="InterPro" id="IPR005545">
    <property type="entry name" value="YCII"/>
</dbReference>
<dbReference type="EMBL" id="LZLC01000009">
    <property type="protein sequence ID" value="OBJ46688.1"/>
    <property type="molecule type" value="Genomic_DNA"/>
</dbReference>
<dbReference type="RefSeq" id="WP_020104120.1">
    <property type="nucleotide sequence ID" value="NZ_CYSI01000007.1"/>
</dbReference>
<dbReference type="Pfam" id="PF03795">
    <property type="entry name" value="YCII"/>
    <property type="match status" value="1"/>
</dbReference>
<sequence length="115" mass="12489">MKYATLIYIKPGSHDTDITEEEHAALTAEYAALRQDPQCVGGGHLQPVETATSVRADLITDGPFADTKEVFAGYFVIDAENLDEALKFAQRIPAVRLGGGVEVRPLFETPFEGAH</sequence>
<dbReference type="PANTHER" id="PTHR35174">
    <property type="entry name" value="BLL7171 PROTEIN-RELATED"/>
    <property type="match status" value="1"/>
</dbReference>
<evidence type="ECO:0000313" key="4">
    <source>
        <dbReference type="Proteomes" id="UP000093898"/>
    </source>
</evidence>
<proteinExistence type="inferred from homology"/>
<dbReference type="InterPro" id="IPR011008">
    <property type="entry name" value="Dimeric_a/b-barrel"/>
</dbReference>
<dbReference type="PANTHER" id="PTHR35174:SF3">
    <property type="entry name" value="BLL7171 PROTEIN"/>
    <property type="match status" value="1"/>
</dbReference>
<organism evidence="3 4">
    <name type="scientific">Mycolicibacterium mucogenicum</name>
    <name type="common">Mycobacterium mucogenicum</name>
    <dbReference type="NCBI Taxonomy" id="56689"/>
    <lineage>
        <taxon>Bacteria</taxon>
        <taxon>Bacillati</taxon>
        <taxon>Actinomycetota</taxon>
        <taxon>Actinomycetes</taxon>
        <taxon>Mycobacteriales</taxon>
        <taxon>Mycobacteriaceae</taxon>
        <taxon>Mycolicibacterium</taxon>
    </lineage>
</organism>
<evidence type="ECO:0000313" key="3">
    <source>
        <dbReference type="EMBL" id="OBJ46688.1"/>
    </source>
</evidence>
<protein>
    <recommendedName>
        <fullName evidence="2">YCII-related domain-containing protein</fullName>
    </recommendedName>
</protein>
<dbReference type="SUPFAM" id="SSF54909">
    <property type="entry name" value="Dimeric alpha+beta barrel"/>
    <property type="match status" value="1"/>
</dbReference>
<dbReference type="AlphaFoldDB" id="A0A1A3HGD4"/>
<comment type="caution">
    <text evidence="3">The sequence shown here is derived from an EMBL/GenBank/DDBJ whole genome shotgun (WGS) entry which is preliminary data.</text>
</comment>
<gene>
    <name evidence="3" type="ORF">A5630_11160</name>
</gene>
<evidence type="ECO:0000256" key="1">
    <source>
        <dbReference type="ARBA" id="ARBA00007689"/>
    </source>
</evidence>
<dbReference type="STRING" id="56689.GCA_001291445_01654"/>
<name>A0A1A3HGD4_MYCMU</name>
<accession>A0A1A3HGD4</accession>